<evidence type="ECO:0000313" key="2">
    <source>
        <dbReference type="Proteomes" id="UP001497700"/>
    </source>
</evidence>
<organism evidence="1 2">
    <name type="scientific">Hypoxylon rubiginosum</name>
    <dbReference type="NCBI Taxonomy" id="110542"/>
    <lineage>
        <taxon>Eukaryota</taxon>
        <taxon>Fungi</taxon>
        <taxon>Dikarya</taxon>
        <taxon>Ascomycota</taxon>
        <taxon>Pezizomycotina</taxon>
        <taxon>Sordariomycetes</taxon>
        <taxon>Xylariomycetidae</taxon>
        <taxon>Xylariales</taxon>
        <taxon>Hypoxylaceae</taxon>
        <taxon>Hypoxylon</taxon>
    </lineage>
</organism>
<comment type="caution">
    <text evidence="1">The sequence shown here is derived from an EMBL/GenBank/DDBJ whole genome shotgun (WGS) entry which is preliminary data.</text>
</comment>
<evidence type="ECO:0000313" key="1">
    <source>
        <dbReference type="EMBL" id="KAI4859823.1"/>
    </source>
</evidence>
<accession>A0ACB9YKE4</accession>
<dbReference type="EMBL" id="MU393611">
    <property type="protein sequence ID" value="KAI4859823.1"/>
    <property type="molecule type" value="Genomic_DNA"/>
</dbReference>
<name>A0ACB9YKE4_9PEZI</name>
<proteinExistence type="predicted"/>
<protein>
    <submittedName>
        <fullName evidence="1">GMC oxidoreductase</fullName>
    </submittedName>
</protein>
<reference evidence="1 2" key="1">
    <citation type="journal article" date="2022" name="New Phytol.">
        <title>Ecological generalism drives hyperdiversity of secondary metabolite gene clusters in xylarialean endophytes.</title>
        <authorList>
            <person name="Franco M.E.E."/>
            <person name="Wisecaver J.H."/>
            <person name="Arnold A.E."/>
            <person name="Ju Y.M."/>
            <person name="Slot J.C."/>
            <person name="Ahrendt S."/>
            <person name="Moore L.P."/>
            <person name="Eastman K.E."/>
            <person name="Scott K."/>
            <person name="Konkel Z."/>
            <person name="Mondo S.J."/>
            <person name="Kuo A."/>
            <person name="Hayes R.D."/>
            <person name="Haridas S."/>
            <person name="Andreopoulos B."/>
            <person name="Riley R."/>
            <person name="LaButti K."/>
            <person name="Pangilinan J."/>
            <person name="Lipzen A."/>
            <person name="Amirebrahimi M."/>
            <person name="Yan J."/>
            <person name="Adam C."/>
            <person name="Keymanesh K."/>
            <person name="Ng V."/>
            <person name="Louie K."/>
            <person name="Northen T."/>
            <person name="Drula E."/>
            <person name="Henrissat B."/>
            <person name="Hsieh H.M."/>
            <person name="Youens-Clark K."/>
            <person name="Lutzoni F."/>
            <person name="Miadlikowska J."/>
            <person name="Eastwood D.C."/>
            <person name="Hamelin R.C."/>
            <person name="Grigoriev I.V."/>
            <person name="U'Ren J.M."/>
        </authorList>
    </citation>
    <scope>NUCLEOTIDE SEQUENCE [LARGE SCALE GENOMIC DNA]</scope>
    <source>
        <strain evidence="1 2">CBS 119005</strain>
    </source>
</reference>
<keyword evidence="2" id="KW-1185">Reference proteome</keyword>
<gene>
    <name evidence="1" type="ORF">F4820DRAFT_462174</name>
</gene>
<dbReference type="Proteomes" id="UP001497700">
    <property type="component" value="Unassembled WGS sequence"/>
</dbReference>
<sequence length="721" mass="78991">MSTKTAEDAFTEAHFQALFALVDAVIPSVVVGDPQTTSQHSIHISEDELNNLYLEVQGKMEYPPRPEEFREYLAARAVDDPKFVKVVKETIADLPPAPAKQLRQVLDFMMTRLGSLISTGYLTPFTEQPVYVRESILQSWQESWLFIWPMIADNLAAMGKVAWSTTDPLLLKLSGYQDYLDSRSAKPGPTIEDNFKRFDNSIEHIETDVVIVGSGCGGGVCARVLAEAGHQVIVVDKGYYYPPKQFTTAFEDTGLLSELGDSLLTVDGSVVITPGNSCWGGGGTVNWSASNKTPRQVRREWADEHGLGLFTTSYFEDCLDQICEAIAVSESCTEQNHTNGVLLEGSQVLDWKSKVIPQSSILPEDNFGSACASGYRTGAKQGPSVSWLPAAAKAGAQFIEGFDVSEVLFEEDEGSRRAVGVVGIWTSRDEGTKLQSSTPEIQRKVTLKAKKVILSSGALKTPLILMNSGLENRNIGKNLHLHPCGGMIATFKGDIRGWEGEIMTSLVDELEDIDGKGHDPRVEVLNMLPFFTMTQLPWHSGLQFKLDALGFRHMNTFLSLVRDRDTGSVYPNTEGNPIVAYTPSKFDHAHIKLGLLAIAKLCYVQGAVEIISPVRNLSPFRCTIPANDRNVNDTDFVNWLRLSEQTNFSSAVLISGHQMGSCRMSTSKESGVVDEKGEVWEAQDLYIADASVFPSASGVNPMLTVMAISEHIAQGIAASMM</sequence>